<feature type="chain" id="PRO_5044460427" description="Fimbrial protein" evidence="1">
    <location>
        <begin position="22"/>
        <end position="167"/>
    </location>
</feature>
<dbReference type="GO" id="GO:0009289">
    <property type="term" value="C:pilus"/>
    <property type="evidence" value="ECO:0007669"/>
    <property type="project" value="InterPro"/>
</dbReference>
<evidence type="ECO:0000313" key="2">
    <source>
        <dbReference type="EMBL" id="MBX6981413.1"/>
    </source>
</evidence>
<keyword evidence="1" id="KW-0732">Signal</keyword>
<name>A0A8E4GR57_PRORE</name>
<dbReference type="RefSeq" id="WP_129466602.1">
    <property type="nucleotide sequence ID" value="NZ_ABEXOQ020000003.1"/>
</dbReference>
<feature type="signal peptide" evidence="1">
    <location>
        <begin position="1"/>
        <end position="21"/>
    </location>
</feature>
<comment type="caution">
    <text evidence="2">The sequence shown here is derived from an EMBL/GenBank/DDBJ whole genome shotgun (WGS) entry which is preliminary data.</text>
</comment>
<protein>
    <recommendedName>
        <fullName evidence="4">Fimbrial protein</fullName>
    </recommendedName>
</protein>
<proteinExistence type="predicted"/>
<dbReference type="Gene3D" id="2.60.40.1090">
    <property type="entry name" value="Fimbrial-type adhesion domain"/>
    <property type="match status" value="1"/>
</dbReference>
<dbReference type="InterPro" id="IPR036937">
    <property type="entry name" value="Adhesion_dom_fimbrial_sf"/>
</dbReference>
<gene>
    <name evidence="2" type="ORF">EX242_14245</name>
</gene>
<sequence length="167" mass="17925">MHLLKKSGLALLLCVSLPALSAVQNMPINIKGTFSNVTQPCNDAKLENRTDFGAINTLEKVGDETAFHSSGYLSFTCQFPANAKLTFVANNAPNSPETFKTSSDAFGVKLKYNNIIVKPGQSDDFKVVKGGNGISFSTSLTRLTANGPNDFGNHTFDITANLAITYQ</sequence>
<evidence type="ECO:0008006" key="4">
    <source>
        <dbReference type="Google" id="ProtNLM"/>
    </source>
</evidence>
<dbReference type="AlphaFoldDB" id="A0A8E4GR57"/>
<accession>A0A8E4GR57</accession>
<dbReference type="EMBL" id="SHDO01000011">
    <property type="protein sequence ID" value="MBX6981413.1"/>
    <property type="molecule type" value="Genomic_DNA"/>
</dbReference>
<evidence type="ECO:0000313" key="3">
    <source>
        <dbReference type="Proteomes" id="UP000824410"/>
    </source>
</evidence>
<reference evidence="2" key="1">
    <citation type="submission" date="2019-02" db="EMBL/GenBank/DDBJ databases">
        <title>Genomic characterization of isolates from hospital effluents in KZN, South Africa.</title>
        <authorList>
            <person name="Ntshobeni N."/>
            <person name="Allam M."/>
            <person name="Ismail A."/>
            <person name="Amoako D."/>
            <person name="Essack S."/>
            <person name="Chenia H."/>
        </authorList>
    </citation>
    <scope>NUCLEOTIDE SEQUENCE</scope>
    <source>
        <strain evidence="2">AFE97_S1</strain>
    </source>
</reference>
<organism evidence="2 3">
    <name type="scientific">Providencia rettgeri</name>
    <dbReference type="NCBI Taxonomy" id="587"/>
    <lineage>
        <taxon>Bacteria</taxon>
        <taxon>Pseudomonadati</taxon>
        <taxon>Pseudomonadota</taxon>
        <taxon>Gammaproteobacteria</taxon>
        <taxon>Enterobacterales</taxon>
        <taxon>Morganellaceae</taxon>
        <taxon>Providencia</taxon>
    </lineage>
</organism>
<dbReference type="Proteomes" id="UP000824410">
    <property type="component" value="Unassembled WGS sequence"/>
</dbReference>
<evidence type="ECO:0000256" key="1">
    <source>
        <dbReference type="SAM" id="SignalP"/>
    </source>
</evidence>
<dbReference type="GO" id="GO:0007155">
    <property type="term" value="P:cell adhesion"/>
    <property type="evidence" value="ECO:0007669"/>
    <property type="project" value="InterPro"/>
</dbReference>